<keyword evidence="2 7" id="KW-0813">Transport</keyword>
<keyword evidence="4 7" id="KW-0812">Transmembrane</keyword>
<dbReference type="SUPFAM" id="SSF56935">
    <property type="entry name" value="Porins"/>
    <property type="match status" value="1"/>
</dbReference>
<dbReference type="InterPro" id="IPR023997">
    <property type="entry name" value="TonB-dep_OMP_SusC/RagA_CS"/>
</dbReference>
<sequence length="1032" mass="112873">MKHKLLLSLALVLTLVCQSWAQGRTFSGRVTDAGNGQALPGVNVIVKGTTLGTFTGTDGSYSLSLPNENATLIFSFLGYVTQEISTAGKSSVNVSLAEDSKKLSEVVVVGYGVQDVKDVTGSITSIAAAKIENQPVQSFDQALSGRAAGVQITNTSGLMADGVTVRIRGVGSISNSSQPLFVIDGVPMAQVSNLNTFNGGNGTRYNPLADLNPNDIESIEVLKDAAAAALYGSRAANGVVLVTTKRGKNGTAKVTYDFYTGYNEAASTPALLNGDDFIAITNEKAANAGKNPIAGNVDINEDGIPDRTNWLDEIFRKGVMQNHQLSISGGSEKATYYGSVSYADQNGFVKANSLQRGSARLNFDITPKEWLKAGISTNYTKTVNNGVLSNSYLAGITLSGYNAAPNLPVYGKDGFYYLNEQGYLGDGVNRSDLYYLNKFYHPVGTLELQRNQNVSQRMLGNAYIEVEPVKNLKLTSKYGIDYIDNFEDQYSDPNIQGLGWKARYNGLVQTNNVRRNQWNWSNYASYHVLLADQHNVSATAGFEFQEVEQHSIGTYAGDFADPFFKDIVTGTFVSQFAPDGRRTHNGFDSYFGRLSYDFGNKYYAEAAVRADAFSGFGLENKRGYFPAGSIGWRISEEHFMDQFDFLNDLKLRASYGIVGNSNIADFASRTLFGGGQYAELNGFSPTQVGNRNLRWESSTKLDIGLDMALLQDRIGLTFDYFHTDVTDLVLDAPVLRTTGIPGASVTTNIGSMYNKGVELSLTTTNIQKNGFVWTSNFNFSKIKNKITSLFNDVPVVSGSSEAAVGQAIGEFKLIRWAGVNPENGNSMFLAKDGTKKQYNPATQKYYLMDGSETSDITANDAVYAGNPYPKWFGGFDNTFTYKGFDLGIFFQYSGGNKILNQTRQGLMTNYLNNNIAEIKDRWQKPGDVTNVPKLYLQDNISTRTSTRWLEDGDFLRLRQLSLGYNVPSSVINRIGLNNLRVYGQIQNVFVLTKYTGADPEVNTNRDVNIAYGVDNRSVPQSRSFTVGVSVGL</sequence>
<evidence type="ECO:0000256" key="3">
    <source>
        <dbReference type="ARBA" id="ARBA00022452"/>
    </source>
</evidence>
<dbReference type="EMBL" id="CP021235">
    <property type="protein sequence ID" value="ARS36026.1"/>
    <property type="molecule type" value="Genomic_DNA"/>
</dbReference>
<evidence type="ECO:0000256" key="7">
    <source>
        <dbReference type="PROSITE-ProRule" id="PRU01360"/>
    </source>
</evidence>
<dbReference type="NCBIfam" id="TIGR04056">
    <property type="entry name" value="OMP_RagA_SusC"/>
    <property type="match status" value="1"/>
</dbReference>
<dbReference type="InterPro" id="IPR037066">
    <property type="entry name" value="Plug_dom_sf"/>
</dbReference>
<dbReference type="SUPFAM" id="SSF49464">
    <property type="entry name" value="Carboxypeptidase regulatory domain-like"/>
    <property type="match status" value="1"/>
</dbReference>
<evidence type="ECO:0000256" key="2">
    <source>
        <dbReference type="ARBA" id="ARBA00022448"/>
    </source>
</evidence>
<dbReference type="InterPro" id="IPR023996">
    <property type="entry name" value="TonB-dep_OMP_SusC/RagA"/>
</dbReference>
<dbReference type="PROSITE" id="PS52016">
    <property type="entry name" value="TONB_DEPENDENT_REC_3"/>
    <property type="match status" value="1"/>
</dbReference>
<gene>
    <name evidence="10" type="ORF">CA264_11600</name>
</gene>
<accession>A0A1X9YSZ4</accession>
<dbReference type="NCBIfam" id="TIGR04057">
    <property type="entry name" value="SusC_RagA_signa"/>
    <property type="match status" value="1"/>
</dbReference>
<dbReference type="InterPro" id="IPR012910">
    <property type="entry name" value="Plug_dom"/>
</dbReference>
<dbReference type="STRING" id="709015.GCA_000472485_02348"/>
<dbReference type="GO" id="GO:0009279">
    <property type="term" value="C:cell outer membrane"/>
    <property type="evidence" value="ECO:0007669"/>
    <property type="project" value="UniProtKB-SubCell"/>
</dbReference>
<keyword evidence="11" id="KW-1185">Reference proteome</keyword>
<dbReference type="AlphaFoldDB" id="A0A1X9YSZ4"/>
<feature type="chain" id="PRO_5010992657" evidence="8">
    <location>
        <begin position="22"/>
        <end position="1032"/>
    </location>
</feature>
<dbReference type="InterPro" id="IPR036942">
    <property type="entry name" value="Beta-barrel_TonB_sf"/>
</dbReference>
<dbReference type="KEGG" id="pact:CA264_11600"/>
<organism evidence="10 11">
    <name type="scientific">Pontibacter actiniarum</name>
    <dbReference type="NCBI Taxonomy" id="323450"/>
    <lineage>
        <taxon>Bacteria</taxon>
        <taxon>Pseudomonadati</taxon>
        <taxon>Bacteroidota</taxon>
        <taxon>Cytophagia</taxon>
        <taxon>Cytophagales</taxon>
        <taxon>Hymenobacteraceae</taxon>
        <taxon>Pontibacter</taxon>
    </lineage>
</organism>
<dbReference type="Gene3D" id="2.40.170.20">
    <property type="entry name" value="TonB-dependent receptor, beta-barrel domain"/>
    <property type="match status" value="1"/>
</dbReference>
<evidence type="ECO:0000256" key="6">
    <source>
        <dbReference type="ARBA" id="ARBA00023237"/>
    </source>
</evidence>
<name>A0A1X9YSZ4_9BACT</name>
<keyword evidence="6 7" id="KW-0998">Cell outer membrane</keyword>
<dbReference type="InterPro" id="IPR039426">
    <property type="entry name" value="TonB-dep_rcpt-like"/>
</dbReference>
<dbReference type="OrthoDB" id="9768177at2"/>
<dbReference type="Pfam" id="PF07715">
    <property type="entry name" value="Plug"/>
    <property type="match status" value="1"/>
</dbReference>
<dbReference type="Gene3D" id="2.170.130.10">
    <property type="entry name" value="TonB-dependent receptor, plug domain"/>
    <property type="match status" value="1"/>
</dbReference>
<keyword evidence="5 7" id="KW-0472">Membrane</keyword>
<comment type="subcellular location">
    <subcellularLocation>
        <location evidence="1 7">Cell outer membrane</location>
        <topology evidence="1 7">Multi-pass membrane protein</topology>
    </subcellularLocation>
</comment>
<evidence type="ECO:0000313" key="10">
    <source>
        <dbReference type="EMBL" id="ARS36026.1"/>
    </source>
</evidence>
<evidence type="ECO:0000259" key="9">
    <source>
        <dbReference type="Pfam" id="PF07715"/>
    </source>
</evidence>
<evidence type="ECO:0000256" key="4">
    <source>
        <dbReference type="ARBA" id="ARBA00022692"/>
    </source>
</evidence>
<evidence type="ECO:0000256" key="1">
    <source>
        <dbReference type="ARBA" id="ARBA00004571"/>
    </source>
</evidence>
<reference evidence="11" key="1">
    <citation type="submission" date="2017-05" db="EMBL/GenBank/DDBJ databases">
        <authorList>
            <person name="Ray J."/>
            <person name="Price M."/>
            <person name="Deutschbauer A."/>
        </authorList>
    </citation>
    <scope>NUCLEOTIDE SEQUENCE [LARGE SCALE GENOMIC DNA]</scope>
    <source>
        <strain evidence="11">DSM 19842</strain>
    </source>
</reference>
<evidence type="ECO:0000313" key="11">
    <source>
        <dbReference type="Proteomes" id="UP000266292"/>
    </source>
</evidence>
<evidence type="ECO:0000256" key="5">
    <source>
        <dbReference type="ARBA" id="ARBA00023136"/>
    </source>
</evidence>
<dbReference type="Gene3D" id="2.60.40.1120">
    <property type="entry name" value="Carboxypeptidase-like, regulatory domain"/>
    <property type="match status" value="1"/>
</dbReference>
<dbReference type="Proteomes" id="UP000266292">
    <property type="component" value="Chromosome"/>
</dbReference>
<protein>
    <submittedName>
        <fullName evidence="10">SusC/RagA family TonB-linked outer membrane protein</fullName>
    </submittedName>
</protein>
<feature type="domain" description="TonB-dependent receptor plug" evidence="9">
    <location>
        <begin position="116"/>
        <end position="239"/>
    </location>
</feature>
<dbReference type="Pfam" id="PF13715">
    <property type="entry name" value="CarbopepD_reg_2"/>
    <property type="match status" value="1"/>
</dbReference>
<keyword evidence="8" id="KW-0732">Signal</keyword>
<comment type="similarity">
    <text evidence="7">Belongs to the TonB-dependent receptor family.</text>
</comment>
<dbReference type="InterPro" id="IPR008969">
    <property type="entry name" value="CarboxyPept-like_regulatory"/>
</dbReference>
<proteinExistence type="inferred from homology"/>
<dbReference type="RefSeq" id="WP_036776091.1">
    <property type="nucleotide sequence ID" value="NZ_CP021235.1"/>
</dbReference>
<feature type="signal peptide" evidence="8">
    <location>
        <begin position="1"/>
        <end position="21"/>
    </location>
</feature>
<keyword evidence="3 7" id="KW-1134">Transmembrane beta strand</keyword>
<dbReference type="FunFam" id="2.170.130.10:FF:000008">
    <property type="entry name" value="SusC/RagA family TonB-linked outer membrane protein"/>
    <property type="match status" value="1"/>
</dbReference>
<evidence type="ECO:0000256" key="8">
    <source>
        <dbReference type="SAM" id="SignalP"/>
    </source>
</evidence>